<name>A0ABN7AAX0_9HEMI</name>
<keyword evidence="2" id="KW-1185">Reference proteome</keyword>
<protein>
    <submittedName>
        <fullName evidence="1">Uncharacterized protein</fullName>
    </submittedName>
</protein>
<evidence type="ECO:0000313" key="1">
    <source>
        <dbReference type="EMBL" id="BES88006.1"/>
    </source>
</evidence>
<evidence type="ECO:0000313" key="2">
    <source>
        <dbReference type="Proteomes" id="UP001307889"/>
    </source>
</evidence>
<organism evidence="1 2">
    <name type="scientific">Nesidiocoris tenuis</name>
    <dbReference type="NCBI Taxonomy" id="355587"/>
    <lineage>
        <taxon>Eukaryota</taxon>
        <taxon>Metazoa</taxon>
        <taxon>Ecdysozoa</taxon>
        <taxon>Arthropoda</taxon>
        <taxon>Hexapoda</taxon>
        <taxon>Insecta</taxon>
        <taxon>Pterygota</taxon>
        <taxon>Neoptera</taxon>
        <taxon>Paraneoptera</taxon>
        <taxon>Hemiptera</taxon>
        <taxon>Heteroptera</taxon>
        <taxon>Panheteroptera</taxon>
        <taxon>Cimicomorpha</taxon>
        <taxon>Miridae</taxon>
        <taxon>Dicyphina</taxon>
        <taxon>Nesidiocoris</taxon>
    </lineage>
</organism>
<accession>A0ABN7AAX0</accession>
<reference evidence="1 2" key="1">
    <citation type="submission" date="2023-09" db="EMBL/GenBank/DDBJ databases">
        <title>Nesidiocoris tenuis whole genome shotgun sequence.</title>
        <authorList>
            <person name="Shibata T."/>
            <person name="Shimoda M."/>
            <person name="Kobayashi T."/>
            <person name="Uehara T."/>
        </authorList>
    </citation>
    <scope>NUCLEOTIDE SEQUENCE [LARGE SCALE GENOMIC DNA]</scope>
    <source>
        <strain evidence="1 2">Japan</strain>
    </source>
</reference>
<gene>
    <name evidence="1" type="ORF">NTJ_00812</name>
</gene>
<proteinExistence type="predicted"/>
<sequence>MTRVRAEKMLTFPAFVLQYESVEKMPTGETGCTAQLLGPGTRKHFSFKKELVPNLASQHYKACSVAEQKGELNKTKGSFLLINNTSRSCVTRHFPPSAIQL</sequence>
<dbReference type="EMBL" id="AP028909">
    <property type="protein sequence ID" value="BES88006.1"/>
    <property type="molecule type" value="Genomic_DNA"/>
</dbReference>
<dbReference type="Proteomes" id="UP001307889">
    <property type="component" value="Chromosome 1"/>
</dbReference>